<dbReference type="Pfam" id="PF12796">
    <property type="entry name" value="Ank_2"/>
    <property type="match status" value="2"/>
</dbReference>
<keyword evidence="1" id="KW-0677">Repeat</keyword>
<name>A0A2B7WYX1_9EURO</name>
<gene>
    <name evidence="4" type="ORF">AJ79_07866</name>
</gene>
<dbReference type="Proteomes" id="UP000223968">
    <property type="component" value="Unassembled WGS sequence"/>
</dbReference>
<dbReference type="OrthoDB" id="366390at2759"/>
<dbReference type="Gene3D" id="1.25.40.20">
    <property type="entry name" value="Ankyrin repeat-containing domain"/>
    <property type="match status" value="2"/>
</dbReference>
<evidence type="ECO:0000256" key="3">
    <source>
        <dbReference type="PROSITE-ProRule" id="PRU00023"/>
    </source>
</evidence>
<dbReference type="PANTHER" id="PTHR24198">
    <property type="entry name" value="ANKYRIN REPEAT AND PROTEIN KINASE DOMAIN-CONTAINING PROTEIN"/>
    <property type="match status" value="1"/>
</dbReference>
<evidence type="ECO:0000313" key="5">
    <source>
        <dbReference type="Proteomes" id="UP000223968"/>
    </source>
</evidence>
<dbReference type="SUPFAM" id="SSF48403">
    <property type="entry name" value="Ankyrin repeat"/>
    <property type="match status" value="1"/>
</dbReference>
<keyword evidence="2 3" id="KW-0040">ANK repeat</keyword>
<dbReference type="PROSITE" id="PS50088">
    <property type="entry name" value="ANK_REPEAT"/>
    <property type="match status" value="3"/>
</dbReference>
<feature type="repeat" description="ANK" evidence="3">
    <location>
        <begin position="300"/>
        <end position="333"/>
    </location>
</feature>
<dbReference type="EMBL" id="PDNB01000169">
    <property type="protein sequence ID" value="PGH01618.1"/>
    <property type="molecule type" value="Genomic_DNA"/>
</dbReference>
<reference evidence="4 5" key="1">
    <citation type="submission" date="2017-10" db="EMBL/GenBank/DDBJ databases">
        <title>Comparative genomics in systemic dimorphic fungi from Ajellomycetaceae.</title>
        <authorList>
            <person name="Munoz J.F."/>
            <person name="Mcewen J.G."/>
            <person name="Clay O.K."/>
            <person name="Cuomo C.A."/>
        </authorList>
    </citation>
    <scope>NUCLEOTIDE SEQUENCE [LARGE SCALE GENOMIC DNA]</scope>
    <source>
        <strain evidence="4 5">UAMH5409</strain>
    </source>
</reference>
<comment type="caution">
    <text evidence="4">The sequence shown here is derived from an EMBL/GenBank/DDBJ whole genome shotgun (WGS) entry which is preliminary data.</text>
</comment>
<dbReference type="PROSITE" id="PS50297">
    <property type="entry name" value="ANK_REP_REGION"/>
    <property type="match status" value="2"/>
</dbReference>
<dbReference type="InterPro" id="IPR036770">
    <property type="entry name" value="Ankyrin_rpt-contain_sf"/>
</dbReference>
<dbReference type="SMART" id="SM00248">
    <property type="entry name" value="ANK"/>
    <property type="match status" value="5"/>
</dbReference>
<keyword evidence="5" id="KW-1185">Reference proteome</keyword>
<evidence type="ECO:0000256" key="1">
    <source>
        <dbReference type="ARBA" id="ARBA00022737"/>
    </source>
</evidence>
<dbReference type="PANTHER" id="PTHR24198:SF165">
    <property type="entry name" value="ANKYRIN REPEAT-CONTAINING PROTEIN-RELATED"/>
    <property type="match status" value="1"/>
</dbReference>
<dbReference type="InterPro" id="IPR002110">
    <property type="entry name" value="Ankyrin_rpt"/>
</dbReference>
<sequence length="351" mass="39043">MFFSLLVEKTRNCQLMPTEITLEIGGYLGLADLNALIQTQKIFANIFSEQLYCRGCLIEESRYAKGQSAVFSEVMLSCASKWKSVYATDQVLKMARFEIACHLYIPLTSTPILHIMAAVGNEKMVRLLLRTMSVHTLDTEGRTALWWAVMKKHQATAEMLLRAGAKAVHTDKIGLSIIMEAVRTESVPVFKMLMESAQDACDDIFEKCRCCSNGPCFGADASAQDNEGDYPLLIALRLGDRDDYRLNESGIRALIQAFDQVSTQNKRGLTPLHVAASSWEPWLIELLLEKGAQVSAWCSGGGTPLHFAARSRREGAIIDLLLQYGANPYIREGRLRAPINMTARNKESALL</sequence>
<evidence type="ECO:0000313" key="4">
    <source>
        <dbReference type="EMBL" id="PGH01618.1"/>
    </source>
</evidence>
<feature type="repeat" description="ANK" evidence="3">
    <location>
        <begin position="140"/>
        <end position="172"/>
    </location>
</feature>
<protein>
    <submittedName>
        <fullName evidence="4">Uncharacterized protein</fullName>
    </submittedName>
</protein>
<evidence type="ECO:0000256" key="2">
    <source>
        <dbReference type="ARBA" id="ARBA00023043"/>
    </source>
</evidence>
<dbReference type="STRING" id="1447875.A0A2B7WYX1"/>
<dbReference type="AlphaFoldDB" id="A0A2B7WYX1"/>
<proteinExistence type="predicted"/>
<feature type="repeat" description="ANK" evidence="3">
    <location>
        <begin position="267"/>
        <end position="299"/>
    </location>
</feature>
<accession>A0A2B7WYX1</accession>
<organism evidence="4 5">
    <name type="scientific">Helicocarpus griseus UAMH5409</name>
    <dbReference type="NCBI Taxonomy" id="1447875"/>
    <lineage>
        <taxon>Eukaryota</taxon>
        <taxon>Fungi</taxon>
        <taxon>Dikarya</taxon>
        <taxon>Ascomycota</taxon>
        <taxon>Pezizomycotina</taxon>
        <taxon>Eurotiomycetes</taxon>
        <taxon>Eurotiomycetidae</taxon>
        <taxon>Onygenales</taxon>
        <taxon>Ajellomycetaceae</taxon>
        <taxon>Helicocarpus</taxon>
    </lineage>
</organism>